<dbReference type="PANTHER" id="PTHR47796:SF1">
    <property type="entry name" value="OS08G0500800 PROTEIN"/>
    <property type="match status" value="1"/>
</dbReference>
<dbReference type="Gene3D" id="1.20.58.2190">
    <property type="match status" value="1"/>
</dbReference>
<proteinExistence type="predicted"/>
<evidence type="ECO:0000313" key="3">
    <source>
        <dbReference type="EMBL" id="KAK9691329.1"/>
    </source>
</evidence>
<dbReference type="PANTHER" id="PTHR47796">
    <property type="entry name" value="ZINC METALLOPROTEINASE-LIKE PROTEIN"/>
    <property type="match status" value="1"/>
</dbReference>
<dbReference type="Gene3D" id="3.10.20.90">
    <property type="entry name" value="Phosphatidylinositol 3-kinase Catalytic Subunit, Chain A, domain 1"/>
    <property type="match status" value="1"/>
</dbReference>
<gene>
    <name evidence="3" type="ORF">RND81_09G190000</name>
</gene>
<dbReference type="InterPro" id="IPR029071">
    <property type="entry name" value="Ubiquitin-like_domsf"/>
</dbReference>
<comment type="caution">
    <text evidence="3">The sequence shown here is derived from an EMBL/GenBank/DDBJ whole genome shotgun (WGS) entry which is preliminary data.</text>
</comment>
<dbReference type="Proteomes" id="UP001443914">
    <property type="component" value="Unassembled WGS sequence"/>
</dbReference>
<dbReference type="Pfam" id="PF08325">
    <property type="entry name" value="WLM"/>
    <property type="match status" value="1"/>
</dbReference>
<dbReference type="CDD" id="cd10463">
    <property type="entry name" value="PUB_WLM"/>
    <property type="match status" value="1"/>
</dbReference>
<dbReference type="SUPFAM" id="SSF54236">
    <property type="entry name" value="Ubiquitin-like"/>
    <property type="match status" value="1"/>
</dbReference>
<protein>
    <recommendedName>
        <fullName evidence="2">WLM domain-containing protein</fullName>
    </recommendedName>
</protein>
<name>A0AAW1IMU1_SAPOF</name>
<dbReference type="SMART" id="SM00580">
    <property type="entry name" value="PUG"/>
    <property type="match status" value="1"/>
</dbReference>
<accession>A0AAW1IMU1</accession>
<dbReference type="EMBL" id="JBDFQZ010000009">
    <property type="protein sequence ID" value="KAK9691327.1"/>
    <property type="molecule type" value="Genomic_DNA"/>
</dbReference>
<sequence>MVQQQSIVSVPVVWRGKKYVLNVNSEASVWELGEELRKLTDIKSDTMRLIVPQSSVKSSRLLMPFSDDHSSIKLQDAGITDGKPLRMMGVLANEVDQLLKDSQAKLRIPGFEEEERRMKERLSKGPRKSLKLPEGPYVFGDFRALEIPGTELNPPPSEALKRMHILAADLGIVAIMNKHRWRVGIMTEMAPVGYVGISPMCLLGLNKNHGEEISLRLRTDDLKGFRKYERIKKTLLHELAHMVYSEHDENFHALDKQLNQEAFALDWTQSRSHTLANTQFQGDDDDFDMDFELESGLPQKLGGETSAKPASARVAAATAAYHRFSHSAAIPSGPLAYKENSDYSEVPVDKMSEKRVTRTMEEPDPDDTEANSDYSEVLVDKMSEERVTRTRTMEEPDPDDTEANSDYSEVLWDKMSEKRVTRTMEEPDPDDTMEVRSAVNNVVSGAVNDDAGDHSQLSNVDVEYDSPEGYTIGQATDALTMGVMSYEPDPDDEELRRVQDPVTEFCNRLTKAIEMLQHELNPSEVAVVQQTLFKIIRNISENPNEMKYKKIRKANPVFQRSIANAKAALDILFLVGFVEEVVTDEFGKAETYLVMKRNDPGLLWLAKSCLETVSGLS</sequence>
<dbReference type="AlphaFoldDB" id="A0AAW1IMU1"/>
<feature type="region of interest" description="Disordered" evidence="1">
    <location>
        <begin position="386"/>
        <end position="405"/>
    </location>
</feature>
<keyword evidence="4" id="KW-1185">Reference proteome</keyword>
<reference evidence="3 4" key="1">
    <citation type="submission" date="2024-03" db="EMBL/GenBank/DDBJ databases">
        <title>WGS assembly of Saponaria officinalis var. Norfolk2.</title>
        <authorList>
            <person name="Jenkins J."/>
            <person name="Shu S."/>
            <person name="Grimwood J."/>
            <person name="Barry K."/>
            <person name="Goodstein D."/>
            <person name="Schmutz J."/>
            <person name="Leebens-Mack J."/>
            <person name="Osbourn A."/>
        </authorList>
    </citation>
    <scope>NUCLEOTIDE SEQUENCE [LARGE SCALE GENOMIC DNA]</scope>
    <source>
        <strain evidence="4">cv. Norfolk2</strain>
        <strain evidence="3">JIC</strain>
        <tissue evidence="3">Leaf</tissue>
    </source>
</reference>
<evidence type="ECO:0000313" key="4">
    <source>
        <dbReference type="Proteomes" id="UP001443914"/>
    </source>
</evidence>
<dbReference type="SUPFAM" id="SSF143503">
    <property type="entry name" value="PUG domain-like"/>
    <property type="match status" value="1"/>
</dbReference>
<dbReference type="InterPro" id="IPR018997">
    <property type="entry name" value="PUB_domain"/>
</dbReference>
<dbReference type="InterPro" id="IPR036339">
    <property type="entry name" value="PUB-like_dom_sf"/>
</dbReference>
<dbReference type="PROSITE" id="PS51397">
    <property type="entry name" value="WLM"/>
    <property type="match status" value="1"/>
</dbReference>
<feature type="region of interest" description="Disordered" evidence="1">
    <location>
        <begin position="352"/>
        <end position="372"/>
    </location>
</feature>
<dbReference type="EMBL" id="JBDFQZ010000009">
    <property type="protein sequence ID" value="KAK9691329.1"/>
    <property type="molecule type" value="Genomic_DNA"/>
</dbReference>
<feature type="domain" description="WLM" evidence="2">
    <location>
        <begin position="135"/>
        <end position="325"/>
    </location>
</feature>
<feature type="compositionally biased region" description="Basic and acidic residues" evidence="1">
    <location>
        <begin position="352"/>
        <end position="361"/>
    </location>
</feature>
<organism evidence="3 4">
    <name type="scientific">Saponaria officinalis</name>
    <name type="common">Common soapwort</name>
    <name type="synonym">Lychnis saponaria</name>
    <dbReference type="NCBI Taxonomy" id="3572"/>
    <lineage>
        <taxon>Eukaryota</taxon>
        <taxon>Viridiplantae</taxon>
        <taxon>Streptophyta</taxon>
        <taxon>Embryophyta</taxon>
        <taxon>Tracheophyta</taxon>
        <taxon>Spermatophyta</taxon>
        <taxon>Magnoliopsida</taxon>
        <taxon>eudicotyledons</taxon>
        <taxon>Gunneridae</taxon>
        <taxon>Pentapetalae</taxon>
        <taxon>Caryophyllales</taxon>
        <taxon>Caryophyllaceae</taxon>
        <taxon>Caryophylleae</taxon>
        <taxon>Saponaria</taxon>
    </lineage>
</organism>
<evidence type="ECO:0000256" key="1">
    <source>
        <dbReference type="SAM" id="MobiDB-lite"/>
    </source>
</evidence>
<dbReference type="InterPro" id="IPR013536">
    <property type="entry name" value="WLM_dom"/>
</dbReference>
<dbReference type="Pfam" id="PF09409">
    <property type="entry name" value="PUB"/>
    <property type="match status" value="1"/>
</dbReference>
<dbReference type="EMBL" id="JBDFQZ010000009">
    <property type="protein sequence ID" value="KAK9691328.1"/>
    <property type="molecule type" value="Genomic_DNA"/>
</dbReference>
<evidence type="ECO:0000259" key="2">
    <source>
        <dbReference type="PROSITE" id="PS51397"/>
    </source>
</evidence>